<dbReference type="GO" id="GO:0002224">
    <property type="term" value="P:toll-like receptor signaling pathway"/>
    <property type="evidence" value="ECO:0007669"/>
    <property type="project" value="InterPro"/>
</dbReference>
<organism evidence="11 12">
    <name type="scientific">Owenia fusiformis</name>
    <name type="common">Polychaete worm</name>
    <dbReference type="NCBI Taxonomy" id="6347"/>
    <lineage>
        <taxon>Eukaryota</taxon>
        <taxon>Metazoa</taxon>
        <taxon>Spiralia</taxon>
        <taxon>Lophotrochozoa</taxon>
        <taxon>Annelida</taxon>
        <taxon>Polychaeta</taxon>
        <taxon>Sedentaria</taxon>
        <taxon>Canalipalpata</taxon>
        <taxon>Sabellida</taxon>
        <taxon>Oweniida</taxon>
        <taxon>Oweniidae</taxon>
        <taxon>Owenia</taxon>
    </lineage>
</organism>
<dbReference type="Gene3D" id="3.80.10.10">
    <property type="entry name" value="Ribonuclease Inhibitor"/>
    <property type="match status" value="3"/>
</dbReference>
<evidence type="ECO:0000256" key="8">
    <source>
        <dbReference type="ARBA" id="ARBA00023136"/>
    </source>
</evidence>
<dbReference type="SMART" id="SM00013">
    <property type="entry name" value="LRRNT"/>
    <property type="match status" value="1"/>
</dbReference>
<keyword evidence="8" id="KW-0472">Membrane</keyword>
<dbReference type="OrthoDB" id="6148273at2759"/>
<keyword evidence="10" id="KW-0325">Glycoprotein</keyword>
<dbReference type="Pfam" id="PF00560">
    <property type="entry name" value="LRR_1"/>
    <property type="match status" value="1"/>
</dbReference>
<dbReference type="PANTHER" id="PTHR24365:SF522">
    <property type="entry name" value="LOW QUALITY PROTEIN: TOLL-LIKE RECEPTOR 13-RELATED"/>
    <property type="match status" value="1"/>
</dbReference>
<dbReference type="GO" id="GO:0005886">
    <property type="term" value="C:plasma membrane"/>
    <property type="evidence" value="ECO:0007669"/>
    <property type="project" value="TreeGrafter"/>
</dbReference>
<proteinExistence type="inferred from homology"/>
<dbReference type="Pfam" id="PF13855">
    <property type="entry name" value="LRR_8"/>
    <property type="match status" value="1"/>
</dbReference>
<evidence type="ECO:0000256" key="6">
    <source>
        <dbReference type="ARBA" id="ARBA00022737"/>
    </source>
</evidence>
<evidence type="ECO:0000256" key="5">
    <source>
        <dbReference type="ARBA" id="ARBA00022729"/>
    </source>
</evidence>
<dbReference type="Proteomes" id="UP000749559">
    <property type="component" value="Unassembled WGS sequence"/>
</dbReference>
<keyword evidence="5" id="KW-0732">Signal</keyword>
<evidence type="ECO:0000256" key="2">
    <source>
        <dbReference type="ARBA" id="ARBA00009634"/>
    </source>
</evidence>
<keyword evidence="7" id="KW-1133">Transmembrane helix</keyword>
<comment type="subcellular location">
    <subcellularLocation>
        <location evidence="1">Membrane</location>
        <topology evidence="1">Single-pass type I membrane protein</topology>
    </subcellularLocation>
</comment>
<dbReference type="AlphaFoldDB" id="A0A8J1UDB3"/>
<keyword evidence="9" id="KW-0675">Receptor</keyword>
<keyword evidence="3" id="KW-0433">Leucine-rich repeat</keyword>
<dbReference type="Gene3D" id="3.40.50.10140">
    <property type="entry name" value="Toll/interleukin-1 receptor homology (TIR) domain"/>
    <property type="match status" value="1"/>
</dbReference>
<protein>
    <submittedName>
        <fullName evidence="11">Uncharacterized protein</fullName>
    </submittedName>
</protein>
<dbReference type="InterPro" id="IPR000157">
    <property type="entry name" value="TIR_dom"/>
</dbReference>
<evidence type="ECO:0000256" key="3">
    <source>
        <dbReference type="ARBA" id="ARBA00022614"/>
    </source>
</evidence>
<dbReference type="InterPro" id="IPR001611">
    <property type="entry name" value="Leu-rich_rpt"/>
</dbReference>
<comment type="caution">
    <text evidence="11">The sequence shown here is derived from an EMBL/GenBank/DDBJ whole genome shotgun (WGS) entry which is preliminary data.</text>
</comment>
<evidence type="ECO:0000256" key="1">
    <source>
        <dbReference type="ARBA" id="ARBA00004479"/>
    </source>
</evidence>
<dbReference type="InterPro" id="IPR032675">
    <property type="entry name" value="LRR_dom_sf"/>
</dbReference>
<dbReference type="InterPro" id="IPR035897">
    <property type="entry name" value="Toll_tir_struct_dom_sf"/>
</dbReference>
<reference evidence="11" key="1">
    <citation type="submission" date="2022-03" db="EMBL/GenBank/DDBJ databases">
        <authorList>
            <person name="Martin C."/>
        </authorList>
    </citation>
    <scope>NUCLEOTIDE SEQUENCE</scope>
</reference>
<keyword evidence="6" id="KW-0677">Repeat</keyword>
<evidence type="ECO:0000256" key="9">
    <source>
        <dbReference type="ARBA" id="ARBA00023170"/>
    </source>
</evidence>
<evidence type="ECO:0000313" key="11">
    <source>
        <dbReference type="EMBL" id="CAH1773475.1"/>
    </source>
</evidence>
<dbReference type="InterPro" id="IPR017241">
    <property type="entry name" value="Toll-like_receptor"/>
</dbReference>
<evidence type="ECO:0000256" key="7">
    <source>
        <dbReference type="ARBA" id="ARBA00022989"/>
    </source>
</evidence>
<dbReference type="SUPFAM" id="SSF52058">
    <property type="entry name" value="L domain-like"/>
    <property type="match status" value="1"/>
</dbReference>
<dbReference type="PROSITE" id="PS50104">
    <property type="entry name" value="TIR"/>
    <property type="match status" value="1"/>
</dbReference>
<keyword evidence="4" id="KW-0812">Transmembrane</keyword>
<dbReference type="GO" id="GO:0004888">
    <property type="term" value="F:transmembrane signaling receptor activity"/>
    <property type="evidence" value="ECO:0007669"/>
    <property type="project" value="InterPro"/>
</dbReference>
<comment type="similarity">
    <text evidence="2">Belongs to the Toll-like receptor family.</text>
</comment>
<sequence>MASQGHNCTAVVVSVVLTILLHSHGLSTMLLHGRAERDIGQTSYSTRNNFTGDNTLHEHLQQNKDDNSKQLLEQTGNVEKVHSNLCPGECTCNTNSENQGLYVDCRARSLNAIPRLPRNTRIVDLSHNRIADITPGIFAGLEQLSVINIQSNEIQYLTNETFGSIPNLTRLILSDLKLKRIAECTFCKLDNLRELDLSYNRHLTMRMTSPLVKAFKGISRKIESLNIARVNIRNDRNTFVLQRHFFKGLQSTKLKTLDISGNNLAILMPGFSFNLNSIEHIKIAMNYIVNIPYIDILTISKTIRTFDASYQSYPRDRNMGPLQIRSRKKRDVLQMPLIFPKKLQKRDSQALFEHCSEMWPAPPHLEELYLHHLSRGIDAVHRYTCLGDNSLRIADISFANIFKWNGPIIGLNKLQYLYMQGNFFNYFALDGFDYLPRLEALYLSQNNMGNLVINHDSEGRLFANLTTMKTLDIAANNIEYMSENAIFNMVNLSNLNMSFNQIYNFSLDLSRHNNIKNINLSHNEIHLIAAKQRQMLDDLKKRTNYTLDLTGNALTCGCGESLLSLKWMTALERREMFPGFFEYKCVFDNGSVLAFDQINVEELWNDCHRVDMTPYVISGSLLLCIIMVLAIGKLVHYNRWTLRYWYYVLRKSYRQKRLMEMHNEVIIEYDAFVSFHADSTQWVVDDLCSFERDNDFQFCIHLRDWMPGTYIQENIVQSVDKSRKTLLLVTKEFSTSQYCLYEMYMARNVLFDKGVDVLVLILLDPAEVILAQPINKVLKHLIQRKSYIQWPGTHFWSNLKAALAQDEVRPLTA</sequence>
<dbReference type="InterPro" id="IPR000372">
    <property type="entry name" value="LRRNT"/>
</dbReference>
<evidence type="ECO:0000256" key="4">
    <source>
        <dbReference type="ARBA" id="ARBA00022692"/>
    </source>
</evidence>
<evidence type="ECO:0000313" key="12">
    <source>
        <dbReference type="Proteomes" id="UP000749559"/>
    </source>
</evidence>
<dbReference type="GO" id="GO:0006955">
    <property type="term" value="P:immune response"/>
    <property type="evidence" value="ECO:0007669"/>
    <property type="project" value="InterPro"/>
</dbReference>
<keyword evidence="12" id="KW-1185">Reference proteome</keyword>
<evidence type="ECO:0000256" key="10">
    <source>
        <dbReference type="ARBA" id="ARBA00023180"/>
    </source>
</evidence>
<dbReference type="PANTHER" id="PTHR24365">
    <property type="entry name" value="TOLL-LIKE RECEPTOR"/>
    <property type="match status" value="1"/>
</dbReference>
<dbReference type="EMBL" id="CAIIXF020000001">
    <property type="protein sequence ID" value="CAH1773475.1"/>
    <property type="molecule type" value="Genomic_DNA"/>
</dbReference>
<dbReference type="PIRSF" id="PIRSF037595">
    <property type="entry name" value="Toll-like_receptor"/>
    <property type="match status" value="1"/>
</dbReference>
<dbReference type="SMART" id="SM00255">
    <property type="entry name" value="TIR"/>
    <property type="match status" value="1"/>
</dbReference>
<dbReference type="SMART" id="SM00369">
    <property type="entry name" value="LRR_TYP"/>
    <property type="match status" value="7"/>
</dbReference>
<dbReference type="SUPFAM" id="SSF52200">
    <property type="entry name" value="Toll/Interleukin receptor TIR domain"/>
    <property type="match status" value="1"/>
</dbReference>
<dbReference type="InterPro" id="IPR003591">
    <property type="entry name" value="Leu-rich_rpt_typical-subtyp"/>
</dbReference>
<dbReference type="Pfam" id="PF01582">
    <property type="entry name" value="TIR"/>
    <property type="match status" value="1"/>
</dbReference>
<accession>A0A8J1UDB3</accession>
<name>A0A8J1UDB3_OWEFU</name>
<gene>
    <name evidence="11" type="ORF">OFUS_LOCUS1069</name>
</gene>